<name>A0A8X6WF31_TRICX</name>
<dbReference type="Proteomes" id="UP000887159">
    <property type="component" value="Unassembled WGS sequence"/>
</dbReference>
<feature type="compositionally biased region" description="Acidic residues" evidence="1">
    <location>
        <begin position="1"/>
        <end position="14"/>
    </location>
</feature>
<dbReference type="AlphaFoldDB" id="A0A8X6WF31"/>
<organism evidence="2 3">
    <name type="scientific">Trichonephila clavipes</name>
    <name type="common">Golden silk orbweaver</name>
    <name type="synonym">Nephila clavipes</name>
    <dbReference type="NCBI Taxonomy" id="2585209"/>
    <lineage>
        <taxon>Eukaryota</taxon>
        <taxon>Metazoa</taxon>
        <taxon>Ecdysozoa</taxon>
        <taxon>Arthropoda</taxon>
        <taxon>Chelicerata</taxon>
        <taxon>Arachnida</taxon>
        <taxon>Araneae</taxon>
        <taxon>Araneomorphae</taxon>
        <taxon>Entelegynae</taxon>
        <taxon>Araneoidea</taxon>
        <taxon>Nephilidae</taxon>
        <taxon>Trichonephila</taxon>
    </lineage>
</organism>
<protein>
    <submittedName>
        <fullName evidence="2">Uncharacterized protein</fullName>
    </submittedName>
</protein>
<evidence type="ECO:0000313" key="3">
    <source>
        <dbReference type="Proteomes" id="UP000887159"/>
    </source>
</evidence>
<feature type="compositionally biased region" description="Polar residues" evidence="1">
    <location>
        <begin position="16"/>
        <end position="25"/>
    </location>
</feature>
<reference evidence="2" key="1">
    <citation type="submission" date="2020-08" db="EMBL/GenBank/DDBJ databases">
        <title>Multicomponent nature underlies the extraordinary mechanical properties of spider dragline silk.</title>
        <authorList>
            <person name="Kono N."/>
            <person name="Nakamura H."/>
            <person name="Mori M."/>
            <person name="Yoshida Y."/>
            <person name="Ohtoshi R."/>
            <person name="Malay A.D."/>
            <person name="Moran D.A.P."/>
            <person name="Tomita M."/>
            <person name="Numata K."/>
            <person name="Arakawa K."/>
        </authorList>
    </citation>
    <scope>NUCLEOTIDE SEQUENCE</scope>
</reference>
<evidence type="ECO:0000313" key="2">
    <source>
        <dbReference type="EMBL" id="GFY33640.1"/>
    </source>
</evidence>
<dbReference type="EMBL" id="BMAU01021418">
    <property type="protein sequence ID" value="GFY33640.1"/>
    <property type="molecule type" value="Genomic_DNA"/>
</dbReference>
<feature type="region of interest" description="Disordered" evidence="1">
    <location>
        <begin position="1"/>
        <end position="25"/>
    </location>
</feature>
<gene>
    <name evidence="2" type="primary">NCL1_34574</name>
    <name evidence="2" type="ORF">TNCV_4593521</name>
</gene>
<proteinExistence type="predicted"/>
<keyword evidence="3" id="KW-1185">Reference proteome</keyword>
<evidence type="ECO:0000256" key="1">
    <source>
        <dbReference type="SAM" id="MobiDB-lite"/>
    </source>
</evidence>
<sequence length="345" mass="39263">MENLSEDQSIEMEENIPQTPTDQQKCNQLKSIERQIELFNIRKGYVAQLLDVEKRNPGPTPETTLKLEEEAAGLDEQIKALEGNMSELLPCPVSLCAHNFKYKNNKKRSAEPILRPAKLTLKNNNDKSKNLDDEEFKLPRKTSKGTNVPKEDSKIIATKNKFAALNSADKDVEVVTLLPPEADHDEAFPEYNLILQEIHRTHPTATNTHVGGWIKIQTESSDHHREITSFLSDKKCQYYVTDPPANRPLKVVIKGLLATTDPERKLKDLIDQGINILKIAQLRQFKTKSPPNIHDRNARDENVDDIFKIKNCLYMQIKIDPFKKAPDLRSATTATFFIMQARTVA</sequence>
<accession>A0A8X6WF31</accession>
<comment type="caution">
    <text evidence="2">The sequence shown here is derived from an EMBL/GenBank/DDBJ whole genome shotgun (WGS) entry which is preliminary data.</text>
</comment>